<evidence type="ECO:0000259" key="1">
    <source>
        <dbReference type="Pfam" id="PF13672"/>
    </source>
</evidence>
<name>A0ABP7RTI5_9PSEU</name>
<protein>
    <submittedName>
        <fullName evidence="2">Protein phosphatase 2C domain-containing protein</fullName>
    </submittedName>
</protein>
<keyword evidence="3" id="KW-1185">Reference proteome</keyword>
<evidence type="ECO:0000313" key="3">
    <source>
        <dbReference type="Proteomes" id="UP001501747"/>
    </source>
</evidence>
<dbReference type="EMBL" id="BAABAL010000006">
    <property type="protein sequence ID" value="GAA4001911.1"/>
    <property type="molecule type" value="Genomic_DNA"/>
</dbReference>
<reference evidence="3" key="1">
    <citation type="journal article" date="2019" name="Int. J. Syst. Evol. Microbiol.">
        <title>The Global Catalogue of Microorganisms (GCM) 10K type strain sequencing project: providing services to taxonomists for standard genome sequencing and annotation.</title>
        <authorList>
            <consortium name="The Broad Institute Genomics Platform"/>
            <consortium name="The Broad Institute Genome Sequencing Center for Infectious Disease"/>
            <person name="Wu L."/>
            <person name="Ma J."/>
        </authorList>
    </citation>
    <scope>NUCLEOTIDE SEQUENCE [LARGE SCALE GENOMIC DNA]</scope>
    <source>
        <strain evidence="3">JCM 17342</strain>
    </source>
</reference>
<dbReference type="InterPro" id="IPR001932">
    <property type="entry name" value="PPM-type_phosphatase-like_dom"/>
</dbReference>
<dbReference type="Pfam" id="PF13672">
    <property type="entry name" value="PP2C_2"/>
    <property type="match status" value="1"/>
</dbReference>
<dbReference type="Proteomes" id="UP001501747">
    <property type="component" value="Unassembled WGS sequence"/>
</dbReference>
<dbReference type="Gene3D" id="3.60.40.10">
    <property type="entry name" value="PPM-type phosphatase domain"/>
    <property type="match status" value="1"/>
</dbReference>
<dbReference type="InterPro" id="IPR036457">
    <property type="entry name" value="PPM-type-like_dom_sf"/>
</dbReference>
<sequence length="283" mass="30902">MPLIDMAERAGVRIDGGVRANEDQIVVLPHAVVLLDGATTLQPRARSGGWYAECLGDYLRRGLNKDPEADLAEVLETAIGTMAEDYELKPGSSPSSTVAIVRWTDDHVDSLVLADSPVVAFTIGDVHVVNDTRLANLPRPSSSHREHLREGGGYGEEHLELLRSSAAEVGAWRNREGGFWVAEADPAAARQAIRAGWPRDQVQSVIMASDGVSCGVDDYGLFADWTALLDQASDEGLHSVLDAVRKAEATDPDGKRWPRPKLHDDQALVLIHFDDDWLPDFLR</sequence>
<feature type="domain" description="PPM-type phosphatase" evidence="1">
    <location>
        <begin position="31"/>
        <end position="239"/>
    </location>
</feature>
<evidence type="ECO:0000313" key="2">
    <source>
        <dbReference type="EMBL" id="GAA4001911.1"/>
    </source>
</evidence>
<proteinExistence type="predicted"/>
<organism evidence="2 3">
    <name type="scientific">Allokutzneria multivorans</name>
    <dbReference type="NCBI Taxonomy" id="1142134"/>
    <lineage>
        <taxon>Bacteria</taxon>
        <taxon>Bacillati</taxon>
        <taxon>Actinomycetota</taxon>
        <taxon>Actinomycetes</taxon>
        <taxon>Pseudonocardiales</taxon>
        <taxon>Pseudonocardiaceae</taxon>
        <taxon>Allokutzneria</taxon>
    </lineage>
</organism>
<accession>A0ABP7RTI5</accession>
<gene>
    <name evidence="2" type="ORF">GCM10022247_23280</name>
</gene>
<comment type="caution">
    <text evidence="2">The sequence shown here is derived from an EMBL/GenBank/DDBJ whole genome shotgun (WGS) entry which is preliminary data.</text>
</comment>